<name>A0ABW3A907_9ACTN</name>
<evidence type="ECO:0000313" key="1">
    <source>
        <dbReference type="EMBL" id="MFD0787220.1"/>
    </source>
</evidence>
<dbReference type="EMBL" id="JBHTHM010001852">
    <property type="protein sequence ID" value="MFD0787220.1"/>
    <property type="molecule type" value="Genomic_DNA"/>
</dbReference>
<reference evidence="2" key="1">
    <citation type="journal article" date="2019" name="Int. J. Syst. Evol. Microbiol.">
        <title>The Global Catalogue of Microorganisms (GCM) 10K type strain sequencing project: providing services to taxonomists for standard genome sequencing and annotation.</title>
        <authorList>
            <consortium name="The Broad Institute Genomics Platform"/>
            <consortium name="The Broad Institute Genome Sequencing Center for Infectious Disease"/>
            <person name="Wu L."/>
            <person name="Ma J."/>
        </authorList>
    </citation>
    <scope>NUCLEOTIDE SEQUENCE [LARGE SCALE GENOMIC DNA]</scope>
    <source>
        <strain evidence="2">JCM 32148</strain>
    </source>
</reference>
<protein>
    <submittedName>
        <fullName evidence="1">PaaX family transcriptional regulator</fullName>
    </submittedName>
</protein>
<comment type="caution">
    <text evidence="1">The sequence shown here is derived from an EMBL/GenBank/DDBJ whole genome shotgun (WGS) entry which is preliminary data.</text>
</comment>
<organism evidence="1 2">
    <name type="scientific">Micromonospora azadirachtae</name>
    <dbReference type="NCBI Taxonomy" id="1970735"/>
    <lineage>
        <taxon>Bacteria</taxon>
        <taxon>Bacillati</taxon>
        <taxon>Actinomycetota</taxon>
        <taxon>Actinomycetes</taxon>
        <taxon>Micromonosporales</taxon>
        <taxon>Micromonosporaceae</taxon>
        <taxon>Micromonospora</taxon>
    </lineage>
</organism>
<accession>A0ABW3A907</accession>
<dbReference type="Proteomes" id="UP001597053">
    <property type="component" value="Unassembled WGS sequence"/>
</dbReference>
<proteinExistence type="predicted"/>
<keyword evidence="2" id="KW-1185">Reference proteome</keyword>
<feature type="non-terminal residue" evidence="1">
    <location>
        <position position="1"/>
    </location>
</feature>
<gene>
    <name evidence="1" type="ORF">ACFQZ8_25240</name>
</gene>
<evidence type="ECO:0000313" key="2">
    <source>
        <dbReference type="Proteomes" id="UP001597053"/>
    </source>
</evidence>
<sequence>GAAAASFFDRHAARLRPAADRYVERCLDAGNRIARQKGR</sequence>